<feature type="compositionally biased region" description="Acidic residues" evidence="1">
    <location>
        <begin position="44"/>
        <end position="53"/>
    </location>
</feature>
<feature type="region of interest" description="Disordered" evidence="1">
    <location>
        <begin position="23"/>
        <end position="377"/>
    </location>
</feature>
<feature type="compositionally biased region" description="Basic and acidic residues" evidence="1">
    <location>
        <begin position="776"/>
        <end position="791"/>
    </location>
</feature>
<feature type="compositionally biased region" description="Basic and acidic residues" evidence="1">
    <location>
        <begin position="605"/>
        <end position="615"/>
    </location>
</feature>
<feature type="compositionally biased region" description="Polar residues" evidence="1">
    <location>
        <begin position="504"/>
        <end position="516"/>
    </location>
</feature>
<feature type="compositionally biased region" description="Basic and acidic residues" evidence="1">
    <location>
        <begin position="65"/>
        <end position="74"/>
    </location>
</feature>
<feature type="compositionally biased region" description="Polar residues" evidence="1">
    <location>
        <begin position="322"/>
        <end position="331"/>
    </location>
</feature>
<accession>A0A446BQF9</accession>
<feature type="compositionally biased region" description="Polar residues" evidence="1">
    <location>
        <begin position="617"/>
        <end position="628"/>
    </location>
</feature>
<dbReference type="Pfam" id="PF08208">
    <property type="entry name" value="RNA_polI_A34"/>
    <property type="match status" value="1"/>
</dbReference>
<dbReference type="InterPro" id="IPR053263">
    <property type="entry name" value="Euk_RPA34_RNAP_subunit"/>
</dbReference>
<dbReference type="PANTHER" id="PTHR28155:SF1">
    <property type="entry name" value="DNA-DIRECTED RNA POLYMERASE I SUBUNIT RPA34.5-DOMAIN-CONTAINING PROTEIN"/>
    <property type="match status" value="1"/>
</dbReference>
<protein>
    <submittedName>
        <fullName evidence="2">94fa0529-654d-4bca-a45a-4c8d8cdf85f2</fullName>
    </submittedName>
</protein>
<feature type="compositionally biased region" description="Basic and acidic residues" evidence="1">
    <location>
        <begin position="677"/>
        <end position="689"/>
    </location>
</feature>
<evidence type="ECO:0000313" key="3">
    <source>
        <dbReference type="Proteomes" id="UP000289323"/>
    </source>
</evidence>
<dbReference type="InterPro" id="IPR013240">
    <property type="entry name" value="DNA-dir_RNA_pol1_su_RPA34"/>
</dbReference>
<feature type="compositionally biased region" description="Basic residues" evidence="1">
    <location>
        <begin position="792"/>
        <end position="803"/>
    </location>
</feature>
<reference evidence="2 3" key="1">
    <citation type="submission" date="2018-04" db="EMBL/GenBank/DDBJ databases">
        <authorList>
            <person name="Huttner S."/>
            <person name="Dainat J."/>
        </authorList>
    </citation>
    <scope>NUCLEOTIDE SEQUENCE [LARGE SCALE GENOMIC DNA]</scope>
</reference>
<feature type="compositionally biased region" description="Low complexity" evidence="1">
    <location>
        <begin position="634"/>
        <end position="647"/>
    </location>
</feature>
<dbReference type="PANTHER" id="PTHR28155">
    <property type="entry name" value="ACR243WP"/>
    <property type="match status" value="1"/>
</dbReference>
<dbReference type="EMBL" id="OUUZ01000013">
    <property type="protein sequence ID" value="SPQ24737.1"/>
    <property type="molecule type" value="Genomic_DNA"/>
</dbReference>
<evidence type="ECO:0000313" key="2">
    <source>
        <dbReference type="EMBL" id="SPQ24737.1"/>
    </source>
</evidence>
<feature type="compositionally biased region" description="Basic and acidic residues" evidence="1">
    <location>
        <begin position="146"/>
        <end position="171"/>
    </location>
</feature>
<dbReference type="Proteomes" id="UP000289323">
    <property type="component" value="Unassembled WGS sequence"/>
</dbReference>
<dbReference type="AlphaFoldDB" id="A0A446BQF9"/>
<name>A0A446BQF9_9PEZI</name>
<proteinExistence type="predicted"/>
<feature type="compositionally biased region" description="Acidic residues" evidence="1">
    <location>
        <begin position="217"/>
        <end position="230"/>
    </location>
</feature>
<gene>
    <name evidence="2" type="ORF">TT172_LOCUS7156</name>
</gene>
<evidence type="ECO:0000256" key="1">
    <source>
        <dbReference type="SAM" id="MobiDB-lite"/>
    </source>
</evidence>
<dbReference type="GO" id="GO:0006360">
    <property type="term" value="P:transcription by RNA polymerase I"/>
    <property type="evidence" value="ECO:0007669"/>
    <property type="project" value="InterPro"/>
</dbReference>
<feature type="compositionally biased region" description="Basic and acidic residues" evidence="1">
    <location>
        <begin position="31"/>
        <end position="43"/>
    </location>
</feature>
<sequence length="818" mass="86936">MAGPRAPIGSLSQHAATAANLVRGMVPKMFTRTDPKRPNKADEPVESDSDSASDSDSTSEISESDEAHREDTKDWAMNLKAKKASAVSPTAGKPIKVEQPTSSKIKIESPPTMPNIKSRGGSESSSSKSDSESDNESESDSQAAKTDSKTDNKGARNGDPKAEKATKRETDSDSDSDSESEGQSSDEKAPTVKPKAIPGSKNIKKEPSTSSASESSSESESESESSDEESGPGPEAAVKADRSPKKSSASDDESTSESESEKKPLHKTKTKAPAQSGSKGDGESGGEPKPPQKSKKMDSVQSTNGAKVDVNAKKAVPAKSTKPATSVNGTAKSKEFVNDSSGSNDAESAESETSASDSEREGPAQSMAVGKQSEKTAIQAPREIISQGFHLRKAEEDVDAAAVARAFKKAKAEGKQIWYFTAPKSVPIEVIQKHAIPLDKVQAGKSIFAHEGAEYTGHFEEPVSHAIKVLIPGKTGTKYETLSQPVDRVLHITRVMRFGEDELSQSAPAETSSVLVNKTPRPQPKGLKARYQPFGVPTGGKQKVGTNGPSENDDDVEMTQAPPLLTSSADTPKKAAKKRKHGDVEKGTPSQEEAASTSIKKSKKARVDESSKKMVEPSSTKAVKQTPITAPVVPSLSSAKLAKPAASVEQTQPAPVKKSKGKEKSKQKDSTPAVKASDPKKPAKDDIKPSDPFADYQSMSERRKAIEASLASTPTTPTRTRIPSLTPVPIPGLSMPRQVTPSRPWSLQPPVIHNTPVQIDRSPSVSSQPLKGILKTPDREKYSNEKAARSDSHHRRNSKKRSPKIAFAKGTKHGSGSY</sequence>
<feature type="compositionally biased region" description="Low complexity" evidence="1">
    <location>
        <begin position="708"/>
        <end position="727"/>
    </location>
</feature>
<organism evidence="2 3">
    <name type="scientific">Thermothielavioides terrestris</name>
    <dbReference type="NCBI Taxonomy" id="2587410"/>
    <lineage>
        <taxon>Eukaryota</taxon>
        <taxon>Fungi</taxon>
        <taxon>Dikarya</taxon>
        <taxon>Ascomycota</taxon>
        <taxon>Pezizomycotina</taxon>
        <taxon>Sordariomycetes</taxon>
        <taxon>Sordariomycetidae</taxon>
        <taxon>Sordariales</taxon>
        <taxon>Chaetomiaceae</taxon>
        <taxon>Thermothielavioides</taxon>
    </lineage>
</organism>
<feature type="compositionally biased region" description="Polar residues" evidence="1">
    <location>
        <begin position="755"/>
        <end position="769"/>
    </location>
</feature>
<feature type="region of interest" description="Disordered" evidence="1">
    <location>
        <begin position="503"/>
        <end position="818"/>
    </location>
</feature>
<dbReference type="Gene3D" id="6.20.250.70">
    <property type="match status" value="1"/>
</dbReference>